<dbReference type="AlphaFoldDB" id="A0A068YD36"/>
<dbReference type="Proteomes" id="UP000017246">
    <property type="component" value="Unassembled WGS sequence"/>
</dbReference>
<protein>
    <submittedName>
        <fullName evidence="1">Uncharacterized protein</fullName>
    </submittedName>
</protein>
<organism evidence="1 2">
    <name type="scientific">Echinococcus multilocularis</name>
    <name type="common">Fox tapeworm</name>
    <dbReference type="NCBI Taxonomy" id="6211"/>
    <lineage>
        <taxon>Eukaryota</taxon>
        <taxon>Metazoa</taxon>
        <taxon>Spiralia</taxon>
        <taxon>Lophotrochozoa</taxon>
        <taxon>Platyhelminthes</taxon>
        <taxon>Cestoda</taxon>
        <taxon>Eucestoda</taxon>
        <taxon>Cyclophyllidea</taxon>
        <taxon>Taeniidae</taxon>
        <taxon>Echinococcus</taxon>
    </lineage>
</organism>
<sequence>MTLPKLSAVKRNSNKSSAFWDNSNSLGTFACSSAPTNGIYSMSVTSTGLWVVLALPISTPVRYSVSTLSLPTRFDS</sequence>
<evidence type="ECO:0000313" key="1">
    <source>
        <dbReference type="EMBL" id="CDS41209.1"/>
    </source>
</evidence>
<reference evidence="1" key="2">
    <citation type="submission" date="2015-11" db="EMBL/GenBank/DDBJ databases">
        <authorList>
            <person name="Zhang Y."/>
            <person name="Guo Z."/>
        </authorList>
    </citation>
    <scope>NUCLEOTIDE SEQUENCE</scope>
</reference>
<evidence type="ECO:0000313" key="2">
    <source>
        <dbReference type="Proteomes" id="UP000017246"/>
    </source>
</evidence>
<dbReference type="EMBL" id="LN902841">
    <property type="protein sequence ID" value="CDS41209.1"/>
    <property type="molecule type" value="Genomic_DNA"/>
</dbReference>
<gene>
    <name evidence="1" type="ORF">EmuJ_000883400</name>
</gene>
<name>A0A068YD36_ECHMU</name>
<keyword evidence="2" id="KW-1185">Reference proteome</keyword>
<reference evidence="1" key="1">
    <citation type="journal article" date="2013" name="Nature">
        <title>The genomes of four tapeworm species reveal adaptations to parasitism.</title>
        <authorList>
            <person name="Tsai I.J."/>
            <person name="Zarowiecki M."/>
            <person name="Holroyd N."/>
            <person name="Garciarrubio A."/>
            <person name="Sanchez-Flores A."/>
            <person name="Brooks K.L."/>
            <person name="Tracey A."/>
            <person name="Bobes R.J."/>
            <person name="Fragoso G."/>
            <person name="Sciutto E."/>
            <person name="Aslett M."/>
            <person name="Beasley H."/>
            <person name="Bennett H.M."/>
            <person name="Cai J."/>
            <person name="Camicia F."/>
            <person name="Clark R."/>
            <person name="Cucher M."/>
            <person name="De Silva N."/>
            <person name="Day T.A."/>
            <person name="Deplazes P."/>
            <person name="Estrada K."/>
            <person name="Fernandez C."/>
            <person name="Holland P.W."/>
            <person name="Hou J."/>
            <person name="Hu S."/>
            <person name="Huckvale T."/>
            <person name="Hung S.S."/>
            <person name="Kamenetzky L."/>
            <person name="Keane J.A."/>
            <person name="Kiss F."/>
            <person name="Koziol U."/>
            <person name="Lambert O."/>
            <person name="Liu K."/>
            <person name="Luo X."/>
            <person name="Luo Y."/>
            <person name="Macchiaroli N."/>
            <person name="Nichol S."/>
            <person name="Paps J."/>
            <person name="Parkinson J."/>
            <person name="Pouchkina-Stantcheva N."/>
            <person name="Riddiford N."/>
            <person name="Rosenzvit M."/>
            <person name="Salinas G."/>
            <person name="Wasmuth J.D."/>
            <person name="Zamanian M."/>
            <person name="Zheng Y."/>
            <person name="Cai X."/>
            <person name="Soberon X."/>
            <person name="Olson P.D."/>
            <person name="Laclette J.P."/>
            <person name="Brehm K."/>
            <person name="Berriman M."/>
            <person name="Garciarrubio A."/>
            <person name="Bobes R.J."/>
            <person name="Fragoso G."/>
            <person name="Sanchez-Flores A."/>
            <person name="Estrada K."/>
            <person name="Cevallos M.A."/>
            <person name="Morett E."/>
            <person name="Gonzalez V."/>
            <person name="Portillo T."/>
            <person name="Ochoa-Leyva A."/>
            <person name="Jose M.V."/>
            <person name="Sciutto E."/>
            <person name="Landa A."/>
            <person name="Jimenez L."/>
            <person name="Valdes V."/>
            <person name="Carrero J.C."/>
            <person name="Larralde C."/>
            <person name="Morales-Montor J."/>
            <person name="Limon-Lason J."/>
            <person name="Soberon X."/>
            <person name="Laclette J.P."/>
        </authorList>
    </citation>
    <scope>NUCLEOTIDE SEQUENCE [LARGE SCALE GENOMIC DNA]</scope>
</reference>
<proteinExistence type="predicted"/>
<accession>A0A068YD36</accession>